<dbReference type="InterPro" id="IPR027461">
    <property type="entry name" value="Carboxypeptidase_A_C_sf"/>
</dbReference>
<evidence type="ECO:0000259" key="8">
    <source>
        <dbReference type="Pfam" id="PF17676"/>
    </source>
</evidence>
<feature type="domain" description="LD-carboxypeptidase N-terminal" evidence="7">
    <location>
        <begin position="10"/>
        <end position="128"/>
    </location>
</feature>
<feature type="active site" description="Charge relay system" evidence="6">
    <location>
        <position position="270"/>
    </location>
</feature>
<evidence type="ECO:0000256" key="4">
    <source>
        <dbReference type="ARBA" id="ARBA00022801"/>
    </source>
</evidence>
<evidence type="ECO:0000313" key="10">
    <source>
        <dbReference type="Proteomes" id="UP000031366"/>
    </source>
</evidence>
<dbReference type="GO" id="GO:0006508">
    <property type="term" value="P:proteolysis"/>
    <property type="evidence" value="ECO:0007669"/>
    <property type="project" value="UniProtKB-KW"/>
</dbReference>
<evidence type="ECO:0000256" key="1">
    <source>
        <dbReference type="ARBA" id="ARBA00010233"/>
    </source>
</evidence>
<dbReference type="EMBL" id="AYSO01000012">
    <property type="protein sequence ID" value="KIE48159.1"/>
    <property type="molecule type" value="Genomic_DNA"/>
</dbReference>
<evidence type="ECO:0000256" key="6">
    <source>
        <dbReference type="PIRSR" id="PIRSR028757-1"/>
    </source>
</evidence>
<dbReference type="GO" id="GO:0008236">
    <property type="term" value="F:serine-type peptidase activity"/>
    <property type="evidence" value="ECO:0007669"/>
    <property type="project" value="UniProtKB-KW"/>
</dbReference>
<comment type="caution">
    <text evidence="9">The sequence shown here is derived from an EMBL/GenBank/DDBJ whole genome shotgun (WGS) entry which is preliminary data.</text>
</comment>
<gene>
    <name evidence="9" type="ORF">U732_3794</name>
</gene>
<evidence type="ECO:0000313" key="9">
    <source>
        <dbReference type="EMBL" id="KIE48159.1"/>
    </source>
</evidence>
<dbReference type="Proteomes" id="UP000031366">
    <property type="component" value="Unassembled WGS sequence"/>
</dbReference>
<dbReference type="InterPro" id="IPR040921">
    <property type="entry name" value="Peptidase_S66C"/>
</dbReference>
<reference evidence="9 10" key="1">
    <citation type="journal article" date="2015" name="Infect. Genet. Evol.">
        <title>Genomic sequences of six botulinum neurotoxin-producing strains representing three clostridial species illustrate the mobility and diversity of botulinum neurotoxin genes.</title>
        <authorList>
            <person name="Smith T.J."/>
            <person name="Hill K.K."/>
            <person name="Xie G."/>
            <person name="Foley B.T."/>
            <person name="Williamson C.H."/>
            <person name="Foster J.T."/>
            <person name="Johnson S.L."/>
            <person name="Chertkov O."/>
            <person name="Teshima H."/>
            <person name="Gibbons H.S."/>
            <person name="Johnsky L.A."/>
            <person name="Karavis M.A."/>
            <person name="Smith L.A."/>
        </authorList>
    </citation>
    <scope>NUCLEOTIDE SEQUENCE [LARGE SCALE GENOMIC DNA]</scope>
    <source>
        <strain evidence="9 10">CDC 2741</strain>
    </source>
</reference>
<accession>A0A0C1U632</accession>
<dbReference type="PANTHER" id="PTHR30237:SF2">
    <property type="entry name" value="MUREIN TETRAPEPTIDE CARBOXYPEPTIDASE"/>
    <property type="match status" value="1"/>
</dbReference>
<keyword evidence="3" id="KW-0645">Protease</keyword>
<organism evidence="9 10">
    <name type="scientific">Clostridium argentinense CDC 2741</name>
    <dbReference type="NCBI Taxonomy" id="1418104"/>
    <lineage>
        <taxon>Bacteria</taxon>
        <taxon>Bacillati</taxon>
        <taxon>Bacillota</taxon>
        <taxon>Clostridia</taxon>
        <taxon>Eubacteriales</taxon>
        <taxon>Clostridiaceae</taxon>
        <taxon>Clostridium</taxon>
    </lineage>
</organism>
<evidence type="ECO:0000256" key="5">
    <source>
        <dbReference type="ARBA" id="ARBA00022825"/>
    </source>
</evidence>
<dbReference type="STRING" id="29341.RSJ17_12155"/>
<dbReference type="InterPro" id="IPR027478">
    <property type="entry name" value="LdcA_N"/>
</dbReference>
<dbReference type="SUPFAM" id="SSF52317">
    <property type="entry name" value="Class I glutamine amidotransferase-like"/>
    <property type="match status" value="1"/>
</dbReference>
<dbReference type="CDD" id="cd07062">
    <property type="entry name" value="Peptidase_S66_mccF_like"/>
    <property type="match status" value="1"/>
</dbReference>
<name>A0A0C1U632_9CLOT</name>
<keyword evidence="5" id="KW-0720">Serine protease</keyword>
<dbReference type="InterPro" id="IPR040449">
    <property type="entry name" value="Peptidase_S66_N"/>
</dbReference>
<dbReference type="Gene3D" id="3.50.30.60">
    <property type="entry name" value="LD-carboxypeptidase A C-terminal domain-like"/>
    <property type="match status" value="1"/>
</dbReference>
<feature type="active site" description="Charge relay system" evidence="6">
    <location>
        <position position="202"/>
    </location>
</feature>
<feature type="active site" description="Nucleophile" evidence="6">
    <location>
        <position position="109"/>
    </location>
</feature>
<dbReference type="PANTHER" id="PTHR30237">
    <property type="entry name" value="MURAMOYLTETRAPEPTIDE CARBOXYPEPTIDASE"/>
    <property type="match status" value="1"/>
</dbReference>
<dbReference type="Pfam" id="PF02016">
    <property type="entry name" value="Peptidase_S66"/>
    <property type="match status" value="1"/>
</dbReference>
<proteinExistence type="inferred from homology"/>
<keyword evidence="10" id="KW-1185">Reference proteome</keyword>
<dbReference type="InterPro" id="IPR029062">
    <property type="entry name" value="Class_I_gatase-like"/>
</dbReference>
<evidence type="ECO:0000256" key="3">
    <source>
        <dbReference type="ARBA" id="ARBA00022670"/>
    </source>
</evidence>
<comment type="similarity">
    <text evidence="1">Belongs to the peptidase S66 family.</text>
</comment>
<sequence length="287" mass="32012">MIKLYKGDTVGLISCCDGISDQNKKHIQKIEEILNDIGLKLKYAKTIYKTKGPFAGTGKERANELMKLFKDQNIKAIFDVSGGASANQILGYLDYEIIKKNNKPYFGMSGLSVILNALYKCADIKTYHYTIANLIEECSKEQIRMFKETFLNGKDDIYKIDLEWIQGSKMSGVVIGGNMQALSKIVGTKYMPDFQDKILLLESLGGAPNLIGAILFQLEHVGAFDKIKGIILGEFTEMQEENHVPDLMELIREVLGDRNIPIVKTDDIGHSPSSKCIVIGEAVHLKK</sequence>
<dbReference type="RefSeq" id="WP_039630268.1">
    <property type="nucleotide sequence ID" value="NZ_AYSO01000012.1"/>
</dbReference>
<keyword evidence="4" id="KW-0378">Hydrolase</keyword>
<keyword evidence="2 9" id="KW-0121">Carboxypeptidase</keyword>
<dbReference type="InterPro" id="IPR003507">
    <property type="entry name" value="S66_fam"/>
</dbReference>
<dbReference type="SUPFAM" id="SSF141986">
    <property type="entry name" value="LD-carboxypeptidase A C-terminal domain-like"/>
    <property type="match status" value="1"/>
</dbReference>
<dbReference type="AlphaFoldDB" id="A0A0C1U632"/>
<dbReference type="PIRSF" id="PIRSF028757">
    <property type="entry name" value="LD-carboxypeptidase"/>
    <property type="match status" value="1"/>
</dbReference>
<dbReference type="GO" id="GO:0004180">
    <property type="term" value="F:carboxypeptidase activity"/>
    <property type="evidence" value="ECO:0007669"/>
    <property type="project" value="UniProtKB-KW"/>
</dbReference>
<dbReference type="Gene3D" id="3.40.50.10740">
    <property type="entry name" value="Class I glutamine amidotransferase-like"/>
    <property type="match status" value="1"/>
</dbReference>
<feature type="domain" description="LD-carboxypeptidase C-terminal" evidence="8">
    <location>
        <begin position="171"/>
        <end position="285"/>
    </location>
</feature>
<dbReference type="Pfam" id="PF17676">
    <property type="entry name" value="Peptidase_S66C"/>
    <property type="match status" value="1"/>
</dbReference>
<evidence type="ECO:0000259" key="7">
    <source>
        <dbReference type="Pfam" id="PF02016"/>
    </source>
</evidence>
<evidence type="ECO:0000256" key="2">
    <source>
        <dbReference type="ARBA" id="ARBA00022645"/>
    </source>
</evidence>
<dbReference type="OrthoDB" id="9807329at2"/>
<protein>
    <submittedName>
        <fullName evidence="9">LD-carboxypeptidase family protein</fullName>
    </submittedName>
</protein>